<dbReference type="RefSeq" id="WP_378609816.1">
    <property type="nucleotide sequence ID" value="NZ_JBHSQN010000017.1"/>
</dbReference>
<accession>A0ABW1JZ51</accession>
<evidence type="ECO:0000313" key="2">
    <source>
        <dbReference type="Proteomes" id="UP001596223"/>
    </source>
</evidence>
<sequence>MSLHVYATPEILDRIVAGIRDVLDDHLHDRDIYAWRFTLPVDAEDVVHRDLAAQWRERRPERAPGAERAYEVALSLVGDPAELTDTDIADLEHGIALAVYAADTDVPFTLRAHQRTDVVVPELDHELR</sequence>
<keyword evidence="2" id="KW-1185">Reference proteome</keyword>
<organism evidence="1 2">
    <name type="scientific">Nocardia lasii</name>
    <dbReference type="NCBI Taxonomy" id="1616107"/>
    <lineage>
        <taxon>Bacteria</taxon>
        <taxon>Bacillati</taxon>
        <taxon>Actinomycetota</taxon>
        <taxon>Actinomycetes</taxon>
        <taxon>Mycobacteriales</taxon>
        <taxon>Nocardiaceae</taxon>
        <taxon>Nocardia</taxon>
    </lineage>
</organism>
<proteinExistence type="predicted"/>
<dbReference type="Proteomes" id="UP001596223">
    <property type="component" value="Unassembled WGS sequence"/>
</dbReference>
<protein>
    <submittedName>
        <fullName evidence="1">Uncharacterized protein</fullName>
    </submittedName>
</protein>
<gene>
    <name evidence="1" type="ORF">ACFP3H_25765</name>
</gene>
<evidence type="ECO:0000313" key="1">
    <source>
        <dbReference type="EMBL" id="MFC6014475.1"/>
    </source>
</evidence>
<comment type="caution">
    <text evidence="1">The sequence shown here is derived from an EMBL/GenBank/DDBJ whole genome shotgun (WGS) entry which is preliminary data.</text>
</comment>
<reference evidence="2" key="1">
    <citation type="journal article" date="2019" name="Int. J. Syst. Evol. Microbiol.">
        <title>The Global Catalogue of Microorganisms (GCM) 10K type strain sequencing project: providing services to taxonomists for standard genome sequencing and annotation.</title>
        <authorList>
            <consortium name="The Broad Institute Genomics Platform"/>
            <consortium name="The Broad Institute Genome Sequencing Center for Infectious Disease"/>
            <person name="Wu L."/>
            <person name="Ma J."/>
        </authorList>
    </citation>
    <scope>NUCLEOTIDE SEQUENCE [LARGE SCALE GENOMIC DNA]</scope>
    <source>
        <strain evidence="2">CCUG 36956</strain>
    </source>
</reference>
<name>A0ABW1JZ51_9NOCA</name>
<dbReference type="EMBL" id="JBHSQN010000017">
    <property type="protein sequence ID" value="MFC6014475.1"/>
    <property type="molecule type" value="Genomic_DNA"/>
</dbReference>